<reference evidence="2 3" key="1">
    <citation type="submission" date="2019-05" db="EMBL/GenBank/DDBJ databases">
        <title>Another draft genome of Portunus trituberculatus and its Hox gene families provides insights of decapod evolution.</title>
        <authorList>
            <person name="Jeong J.-H."/>
            <person name="Song I."/>
            <person name="Kim S."/>
            <person name="Choi T."/>
            <person name="Kim D."/>
            <person name="Ryu S."/>
            <person name="Kim W."/>
        </authorList>
    </citation>
    <scope>NUCLEOTIDE SEQUENCE [LARGE SCALE GENOMIC DNA]</scope>
    <source>
        <tissue evidence="2">Muscle</tissue>
    </source>
</reference>
<evidence type="ECO:0000313" key="2">
    <source>
        <dbReference type="EMBL" id="MPC67083.1"/>
    </source>
</evidence>
<dbReference type="Proteomes" id="UP000324222">
    <property type="component" value="Unassembled WGS sequence"/>
</dbReference>
<feature type="region of interest" description="Disordered" evidence="1">
    <location>
        <begin position="1"/>
        <end position="112"/>
    </location>
</feature>
<evidence type="ECO:0000313" key="3">
    <source>
        <dbReference type="Proteomes" id="UP000324222"/>
    </source>
</evidence>
<feature type="compositionally biased region" description="Polar residues" evidence="1">
    <location>
        <begin position="103"/>
        <end position="112"/>
    </location>
</feature>
<feature type="compositionally biased region" description="Low complexity" evidence="1">
    <location>
        <begin position="42"/>
        <end position="55"/>
    </location>
</feature>
<organism evidence="2 3">
    <name type="scientific">Portunus trituberculatus</name>
    <name type="common">Swimming crab</name>
    <name type="synonym">Neptunus trituberculatus</name>
    <dbReference type="NCBI Taxonomy" id="210409"/>
    <lineage>
        <taxon>Eukaryota</taxon>
        <taxon>Metazoa</taxon>
        <taxon>Ecdysozoa</taxon>
        <taxon>Arthropoda</taxon>
        <taxon>Crustacea</taxon>
        <taxon>Multicrustacea</taxon>
        <taxon>Malacostraca</taxon>
        <taxon>Eumalacostraca</taxon>
        <taxon>Eucarida</taxon>
        <taxon>Decapoda</taxon>
        <taxon>Pleocyemata</taxon>
        <taxon>Brachyura</taxon>
        <taxon>Eubrachyura</taxon>
        <taxon>Portunoidea</taxon>
        <taxon>Portunidae</taxon>
        <taxon>Portuninae</taxon>
        <taxon>Portunus</taxon>
    </lineage>
</organism>
<feature type="compositionally biased region" description="Low complexity" evidence="1">
    <location>
        <begin position="1"/>
        <end position="14"/>
    </location>
</feature>
<dbReference type="EMBL" id="VSRR010025755">
    <property type="protein sequence ID" value="MPC67083.1"/>
    <property type="molecule type" value="Genomic_DNA"/>
</dbReference>
<proteinExistence type="predicted"/>
<keyword evidence="3" id="KW-1185">Reference proteome</keyword>
<feature type="compositionally biased region" description="Acidic residues" evidence="1">
    <location>
        <begin position="83"/>
        <end position="99"/>
    </location>
</feature>
<accession>A0A5B7HA77</accession>
<evidence type="ECO:0000256" key="1">
    <source>
        <dbReference type="SAM" id="MobiDB-lite"/>
    </source>
</evidence>
<protein>
    <submittedName>
        <fullName evidence="2">Uncharacterized protein</fullName>
    </submittedName>
</protein>
<dbReference type="AlphaFoldDB" id="A0A5B7HA77"/>
<sequence length="112" mass="12133">MEDLASSSSLSPASVPHPMMGQAPFPLLSFPSAGEDVEDDSIFSTDDQTSSQDDQMFLGIRSPSSLAGGAASTRSPDKKDETGDGEEEEEEEEEEDEFEDARNSGQTYQELY</sequence>
<comment type="caution">
    <text evidence="2">The sequence shown here is derived from an EMBL/GenBank/DDBJ whole genome shotgun (WGS) entry which is preliminary data.</text>
</comment>
<gene>
    <name evidence="2" type="ORF">E2C01_061248</name>
</gene>
<name>A0A5B7HA77_PORTR</name>